<name>A0A8T0NW36_PANVG</name>
<dbReference type="EMBL" id="CM029053">
    <property type="protein sequence ID" value="KAG2550924.1"/>
    <property type="molecule type" value="Genomic_DNA"/>
</dbReference>
<gene>
    <name evidence="2" type="ORF">PVAP13_9KG306957</name>
</gene>
<evidence type="ECO:0000313" key="3">
    <source>
        <dbReference type="Proteomes" id="UP000823388"/>
    </source>
</evidence>
<feature type="chain" id="PRO_5035791959" description="Secreted protein" evidence="1">
    <location>
        <begin position="27"/>
        <end position="71"/>
    </location>
</feature>
<feature type="signal peptide" evidence="1">
    <location>
        <begin position="1"/>
        <end position="26"/>
    </location>
</feature>
<evidence type="ECO:0008006" key="4">
    <source>
        <dbReference type="Google" id="ProtNLM"/>
    </source>
</evidence>
<proteinExistence type="predicted"/>
<comment type="caution">
    <text evidence="2">The sequence shown here is derived from an EMBL/GenBank/DDBJ whole genome shotgun (WGS) entry which is preliminary data.</text>
</comment>
<evidence type="ECO:0000256" key="1">
    <source>
        <dbReference type="SAM" id="SignalP"/>
    </source>
</evidence>
<keyword evidence="3" id="KW-1185">Reference proteome</keyword>
<accession>A0A8T0NW36</accession>
<dbReference type="AlphaFoldDB" id="A0A8T0NW36"/>
<organism evidence="2 3">
    <name type="scientific">Panicum virgatum</name>
    <name type="common">Blackwell switchgrass</name>
    <dbReference type="NCBI Taxonomy" id="38727"/>
    <lineage>
        <taxon>Eukaryota</taxon>
        <taxon>Viridiplantae</taxon>
        <taxon>Streptophyta</taxon>
        <taxon>Embryophyta</taxon>
        <taxon>Tracheophyta</taxon>
        <taxon>Spermatophyta</taxon>
        <taxon>Magnoliopsida</taxon>
        <taxon>Liliopsida</taxon>
        <taxon>Poales</taxon>
        <taxon>Poaceae</taxon>
        <taxon>PACMAD clade</taxon>
        <taxon>Panicoideae</taxon>
        <taxon>Panicodae</taxon>
        <taxon>Paniceae</taxon>
        <taxon>Panicinae</taxon>
        <taxon>Panicum</taxon>
        <taxon>Panicum sect. Hiantes</taxon>
    </lineage>
</organism>
<evidence type="ECO:0000313" key="2">
    <source>
        <dbReference type="EMBL" id="KAG2550924.1"/>
    </source>
</evidence>
<dbReference type="Proteomes" id="UP000823388">
    <property type="component" value="Chromosome 9K"/>
</dbReference>
<sequence>MELTMRKHLLSLLALMKLISLLLVLCSISQTCMLSANFHVLYCFQSAANIGNYLEYQNFQYDQWRYILKVL</sequence>
<keyword evidence="1" id="KW-0732">Signal</keyword>
<reference evidence="2 3" key="1">
    <citation type="submission" date="2020-05" db="EMBL/GenBank/DDBJ databases">
        <title>WGS assembly of Panicum virgatum.</title>
        <authorList>
            <person name="Lovell J.T."/>
            <person name="Jenkins J."/>
            <person name="Shu S."/>
            <person name="Juenger T.E."/>
            <person name="Schmutz J."/>
        </authorList>
    </citation>
    <scope>NUCLEOTIDE SEQUENCE [LARGE SCALE GENOMIC DNA]</scope>
    <source>
        <strain evidence="3">cv. AP13</strain>
    </source>
</reference>
<protein>
    <recommendedName>
        <fullName evidence="4">Secreted protein</fullName>
    </recommendedName>
</protein>